<proteinExistence type="predicted"/>
<dbReference type="EMBL" id="BMFR01000001">
    <property type="protein sequence ID" value="GGG61753.1"/>
    <property type="molecule type" value="Genomic_DNA"/>
</dbReference>
<organism evidence="1 2">
    <name type="scientific">Virgibacillus oceani</name>
    <dbReference type="NCBI Taxonomy" id="1479511"/>
    <lineage>
        <taxon>Bacteria</taxon>
        <taxon>Bacillati</taxon>
        <taxon>Bacillota</taxon>
        <taxon>Bacilli</taxon>
        <taxon>Bacillales</taxon>
        <taxon>Bacillaceae</taxon>
        <taxon>Virgibacillus</taxon>
    </lineage>
</organism>
<dbReference type="AlphaFoldDB" id="A0A917LW47"/>
<dbReference type="Proteomes" id="UP000622860">
    <property type="component" value="Unassembled WGS sequence"/>
</dbReference>
<accession>A0A917LW47</accession>
<evidence type="ECO:0000313" key="2">
    <source>
        <dbReference type="Proteomes" id="UP000622860"/>
    </source>
</evidence>
<comment type="caution">
    <text evidence="1">The sequence shown here is derived from an EMBL/GenBank/DDBJ whole genome shotgun (WGS) entry which is preliminary data.</text>
</comment>
<dbReference type="RefSeq" id="WP_188453421.1">
    <property type="nucleotide sequence ID" value="NZ_BMFR01000001.1"/>
</dbReference>
<reference evidence="1" key="2">
    <citation type="submission" date="2020-09" db="EMBL/GenBank/DDBJ databases">
        <authorList>
            <person name="Sun Q."/>
            <person name="Zhou Y."/>
        </authorList>
    </citation>
    <scope>NUCLEOTIDE SEQUENCE</scope>
    <source>
        <strain evidence="1">CGMCC 1.12754</strain>
    </source>
</reference>
<name>A0A917LW47_9BACI</name>
<reference evidence="1" key="1">
    <citation type="journal article" date="2014" name="Int. J. Syst. Evol. Microbiol.">
        <title>Complete genome sequence of Corynebacterium casei LMG S-19264T (=DSM 44701T), isolated from a smear-ripened cheese.</title>
        <authorList>
            <consortium name="US DOE Joint Genome Institute (JGI-PGF)"/>
            <person name="Walter F."/>
            <person name="Albersmeier A."/>
            <person name="Kalinowski J."/>
            <person name="Ruckert C."/>
        </authorList>
    </citation>
    <scope>NUCLEOTIDE SEQUENCE</scope>
    <source>
        <strain evidence="1">CGMCC 1.12754</strain>
    </source>
</reference>
<dbReference type="InterPro" id="IPR058867">
    <property type="entry name" value="YtzJ"/>
</dbReference>
<gene>
    <name evidence="1" type="primary">ytzJ</name>
    <name evidence="1" type="ORF">GCM10011398_01300</name>
</gene>
<protein>
    <submittedName>
        <fullName evidence="1">Uncharacterized protein</fullName>
    </submittedName>
</protein>
<keyword evidence="2" id="KW-1185">Reference proteome</keyword>
<sequence length="65" mass="7553">MLIMNQRRIRDEKINQLKVGQTAYAESDELIRLIKRDIEKNNLHVHCDETAAGCWFIPLQGKLSS</sequence>
<evidence type="ECO:0000313" key="1">
    <source>
        <dbReference type="EMBL" id="GGG61753.1"/>
    </source>
</evidence>
<dbReference type="Pfam" id="PF26326">
    <property type="entry name" value="YtzJ"/>
    <property type="match status" value="1"/>
</dbReference>